<feature type="transmembrane region" description="Helical" evidence="1">
    <location>
        <begin position="6"/>
        <end position="32"/>
    </location>
</feature>
<organism evidence="2">
    <name type="scientific">Siphoviridae sp. ctLdn10</name>
    <dbReference type="NCBI Taxonomy" id="2827847"/>
    <lineage>
        <taxon>Viruses</taxon>
        <taxon>Duplodnaviria</taxon>
        <taxon>Heunggongvirae</taxon>
        <taxon>Uroviricota</taxon>
        <taxon>Caudoviricetes</taxon>
    </lineage>
</organism>
<sequence length="43" mass="4881">MLPVRVALYFCPKVAILSLNASLSVLNSLLILRCISIEIYFPW</sequence>
<dbReference type="EMBL" id="BK032647">
    <property type="protein sequence ID" value="DAF53142.1"/>
    <property type="molecule type" value="Genomic_DNA"/>
</dbReference>
<keyword evidence="1" id="KW-0812">Transmembrane</keyword>
<evidence type="ECO:0000313" key="2">
    <source>
        <dbReference type="EMBL" id="DAF53142.1"/>
    </source>
</evidence>
<reference evidence="2" key="1">
    <citation type="journal article" date="2021" name="Proc. Natl. Acad. Sci. U.S.A.">
        <title>A Catalog of Tens of Thousands of Viruses from Human Metagenomes Reveals Hidden Associations with Chronic Diseases.</title>
        <authorList>
            <person name="Tisza M.J."/>
            <person name="Buck C.B."/>
        </authorList>
    </citation>
    <scope>NUCLEOTIDE SEQUENCE</scope>
    <source>
        <strain evidence="2">CtLdn10</strain>
    </source>
</reference>
<protein>
    <submittedName>
        <fullName evidence="2">Uncharacterized protein</fullName>
    </submittedName>
</protein>
<accession>A0A8S5SQA5</accession>
<proteinExistence type="predicted"/>
<name>A0A8S5SQA5_9CAUD</name>
<evidence type="ECO:0000256" key="1">
    <source>
        <dbReference type="SAM" id="Phobius"/>
    </source>
</evidence>
<keyword evidence="1" id="KW-1133">Transmembrane helix</keyword>
<keyword evidence="1" id="KW-0472">Membrane</keyword>